<dbReference type="KEGG" id="daer:H9K75_14900"/>
<dbReference type="RefSeq" id="WP_187723213.1">
    <property type="nucleotide sequence ID" value="NZ_CP060783.1"/>
</dbReference>
<evidence type="ECO:0000259" key="4">
    <source>
        <dbReference type="SMART" id="SM00881"/>
    </source>
</evidence>
<dbReference type="SMART" id="SM00881">
    <property type="entry name" value="CoA_binding"/>
    <property type="match status" value="1"/>
</dbReference>
<evidence type="ECO:0000256" key="3">
    <source>
        <dbReference type="ARBA" id="ARBA00022840"/>
    </source>
</evidence>
<dbReference type="Pfam" id="PF13380">
    <property type="entry name" value="CoA_binding_2"/>
    <property type="match status" value="1"/>
</dbReference>
<dbReference type="InterPro" id="IPR032875">
    <property type="entry name" value="Succ_CoA_lig_flav_dom"/>
</dbReference>
<evidence type="ECO:0000256" key="2">
    <source>
        <dbReference type="ARBA" id="ARBA00022741"/>
    </source>
</evidence>
<dbReference type="Gene3D" id="3.30.470.20">
    <property type="entry name" value="ATP-grasp fold, B domain"/>
    <property type="match status" value="1"/>
</dbReference>
<dbReference type="Proteomes" id="UP000516028">
    <property type="component" value="Chromosome"/>
</dbReference>
<dbReference type="GO" id="GO:0005524">
    <property type="term" value="F:ATP binding"/>
    <property type="evidence" value="ECO:0007669"/>
    <property type="project" value="UniProtKB-KW"/>
</dbReference>
<keyword evidence="6" id="KW-1185">Reference proteome</keyword>
<dbReference type="Pfam" id="PF13549">
    <property type="entry name" value="ATP-grasp_5"/>
    <property type="match status" value="1"/>
</dbReference>
<feature type="domain" description="CoA-binding" evidence="4">
    <location>
        <begin position="7"/>
        <end position="102"/>
    </location>
</feature>
<name>A0A7H0GGW6_9BURK</name>
<evidence type="ECO:0000313" key="5">
    <source>
        <dbReference type="EMBL" id="QNP47532.1"/>
    </source>
</evidence>
<dbReference type="InterPro" id="IPR003781">
    <property type="entry name" value="CoA-bd"/>
</dbReference>
<organism evidence="5 6">
    <name type="scientific">Diaphorobacter aerolatus</name>
    <dbReference type="NCBI Taxonomy" id="1288495"/>
    <lineage>
        <taxon>Bacteria</taxon>
        <taxon>Pseudomonadati</taxon>
        <taxon>Pseudomonadota</taxon>
        <taxon>Betaproteobacteria</taxon>
        <taxon>Burkholderiales</taxon>
        <taxon>Comamonadaceae</taxon>
        <taxon>Diaphorobacter</taxon>
    </lineage>
</organism>
<dbReference type="SUPFAM" id="SSF52210">
    <property type="entry name" value="Succinyl-CoA synthetase domains"/>
    <property type="match status" value="2"/>
</dbReference>
<dbReference type="Gene3D" id="3.40.50.720">
    <property type="entry name" value="NAD(P)-binding Rossmann-like Domain"/>
    <property type="match status" value="1"/>
</dbReference>
<dbReference type="Pfam" id="PF13607">
    <property type="entry name" value="Succ_CoA_lig"/>
    <property type="match status" value="1"/>
</dbReference>
<reference evidence="5 6" key="1">
    <citation type="submission" date="2020-08" db="EMBL/GenBank/DDBJ databases">
        <title>Genome sequence of Diaphorobacter aerolatus KACC 16536T.</title>
        <authorList>
            <person name="Hyun D.-W."/>
            <person name="Bae J.-W."/>
        </authorList>
    </citation>
    <scope>NUCLEOTIDE SEQUENCE [LARGE SCALE GENOMIC DNA]</scope>
    <source>
        <strain evidence="5 6">KACC 16536</strain>
    </source>
</reference>
<gene>
    <name evidence="5" type="ORF">H9K75_14900</name>
</gene>
<dbReference type="EMBL" id="CP060783">
    <property type="protein sequence ID" value="QNP47532.1"/>
    <property type="molecule type" value="Genomic_DNA"/>
</dbReference>
<evidence type="ECO:0000256" key="1">
    <source>
        <dbReference type="ARBA" id="ARBA00022598"/>
    </source>
</evidence>
<dbReference type="GO" id="GO:0016874">
    <property type="term" value="F:ligase activity"/>
    <property type="evidence" value="ECO:0007669"/>
    <property type="project" value="UniProtKB-KW"/>
</dbReference>
<accession>A0A7H0GGW6</accession>
<dbReference type="InterPro" id="IPR051538">
    <property type="entry name" value="Acyl-CoA_Synth/Transferase"/>
</dbReference>
<dbReference type="InterPro" id="IPR036291">
    <property type="entry name" value="NAD(P)-bd_dom_sf"/>
</dbReference>
<dbReference type="InterPro" id="IPR016102">
    <property type="entry name" value="Succinyl-CoA_synth-like"/>
</dbReference>
<protein>
    <submittedName>
        <fullName evidence="5">Acetate--CoA ligase family protein</fullName>
    </submittedName>
</protein>
<keyword evidence="3" id="KW-0067">ATP-binding</keyword>
<dbReference type="InterPro" id="IPR013815">
    <property type="entry name" value="ATP_grasp_subdomain_1"/>
</dbReference>
<dbReference type="AlphaFoldDB" id="A0A7H0GGW6"/>
<evidence type="ECO:0000313" key="6">
    <source>
        <dbReference type="Proteomes" id="UP000516028"/>
    </source>
</evidence>
<keyword evidence="1 5" id="KW-0436">Ligase</keyword>
<proteinExistence type="predicted"/>
<dbReference type="PANTHER" id="PTHR43334:SF1">
    <property type="entry name" value="3-HYDROXYPROPIONATE--COA LIGASE [ADP-FORMING]"/>
    <property type="match status" value="1"/>
</dbReference>
<dbReference type="SUPFAM" id="SSF51735">
    <property type="entry name" value="NAD(P)-binding Rossmann-fold domains"/>
    <property type="match status" value="1"/>
</dbReference>
<dbReference type="SUPFAM" id="SSF56059">
    <property type="entry name" value="Glutathione synthetase ATP-binding domain-like"/>
    <property type="match status" value="1"/>
</dbReference>
<dbReference type="PANTHER" id="PTHR43334">
    <property type="entry name" value="ACETATE--COA LIGASE [ADP-FORMING]"/>
    <property type="match status" value="1"/>
</dbReference>
<dbReference type="Gene3D" id="3.40.50.261">
    <property type="entry name" value="Succinyl-CoA synthetase domains"/>
    <property type="match status" value="2"/>
</dbReference>
<sequence>MDLLESALNPRSVAIIGASENIHKIGGRPIHYMQREGYLGKIFPVNPGREEIQGHRSYASLSALPEVPDLALIVVGGDRTVAAVEECAARGVKSAVIIASGFGETGAAGKEVEQHMLAKARAAGMRLYGPNTQGLANFGTGAIAGFSTMFIEVPPEDGPVAVISQSGGMSSMIYGLLRGRGIGVRHVHATGNEADVTVGEMALAVAHDPDVKLMLLYLESVSKPEILAQAAAFARSRDLPIVAVKAGRTAGGQRAASSHTGSLANEDRSVDAFFRHHGIWRVRDPHEQARAAQAYLKGWRPDGKRLVVVSNSGASCVMGADAADDEKLPMAELAQGTQDALAAKLPGFATTQNPIDITAALLSNSGLFGDVLPEVAKDPAADLFFLNIPVAGAGYDVERFARDAAAFEAAAGKPVAIAAWQDSVASAFRAQGMAIFPNEGEAIAVLAQLANHTALMRRPRVAAPAPTRVTLPQGTDPFLNEAQSLAVLAQHGVPVVDMQLCQTADEARTAYGRISADGKRVVMKACSRDIPHKSEHGLVALNVNSADQASQLFVQFWNRMDELQATRDGVIVAAMHGGRHEFMVGAQIDPVFGPVVVVGDGGKYTEALDDCVVLLPPFSAEEVQAALRTLKIAPLFDGVRGEPPMDIAALSQLAVAIGHFAMSASDQVSSLDLNPVLVGSVGEGAMVVDALVERR</sequence>
<keyword evidence="2" id="KW-0547">Nucleotide-binding</keyword>
<dbReference type="Gene3D" id="3.30.1490.20">
    <property type="entry name" value="ATP-grasp fold, A domain"/>
    <property type="match status" value="1"/>
</dbReference>